<evidence type="ECO:0000313" key="4">
    <source>
        <dbReference type="EMBL" id="MBB5672934.1"/>
    </source>
</evidence>
<dbReference type="PANTHER" id="PTHR36933">
    <property type="entry name" value="SLL0788 PROTEIN"/>
    <property type="match status" value="1"/>
</dbReference>
<dbReference type="EMBL" id="JACIIQ010000050">
    <property type="protein sequence ID" value="MBB5672934.1"/>
    <property type="molecule type" value="Genomic_DNA"/>
</dbReference>
<evidence type="ECO:0000256" key="1">
    <source>
        <dbReference type="SAM" id="MobiDB-lite"/>
    </source>
</evidence>
<dbReference type="Pfam" id="PF03713">
    <property type="entry name" value="DUF305"/>
    <property type="match status" value="1"/>
</dbReference>
<keyword evidence="2" id="KW-0472">Membrane</keyword>
<feature type="domain" description="DUF305" evidence="3">
    <location>
        <begin position="117"/>
        <end position="172"/>
    </location>
</feature>
<dbReference type="Gene3D" id="1.20.1260.10">
    <property type="match status" value="1"/>
</dbReference>
<proteinExistence type="predicted"/>
<feature type="region of interest" description="Disordered" evidence="1">
    <location>
        <begin position="1"/>
        <end position="28"/>
    </location>
</feature>
<feature type="transmembrane region" description="Helical" evidence="2">
    <location>
        <begin position="97"/>
        <end position="114"/>
    </location>
</feature>
<keyword evidence="2" id="KW-0812">Transmembrane</keyword>
<feature type="transmembrane region" description="Helical" evidence="2">
    <location>
        <begin position="36"/>
        <end position="55"/>
    </location>
</feature>
<dbReference type="Proteomes" id="UP000528595">
    <property type="component" value="Unassembled WGS sequence"/>
</dbReference>
<keyword evidence="2" id="KW-1133">Transmembrane helix</keyword>
<dbReference type="InterPro" id="IPR005183">
    <property type="entry name" value="DUF305_CopM-like"/>
</dbReference>
<sequence>MSSSHGKHESTHTQHSEQHASHGSSGQTHKGHYGRLLLMMALSFLAMYALMYAMVDQLANVYHNVNQFYMAGLMAAPMLLIELWLMSSMYPDRRRNLILASVTVVFMLFCWWGIRTQAAVTDRQFIRSMIPHHAGAILMCEENRLKDPELVKLCQEIITSQKQEIAQMKQLLAERSASSLPFANRYHPTEPAR</sequence>
<dbReference type="AlphaFoldDB" id="A0AB73H3G8"/>
<name>A0AB73H3G8_9XANT</name>
<dbReference type="InterPro" id="IPR012347">
    <property type="entry name" value="Ferritin-like"/>
</dbReference>
<evidence type="ECO:0000256" key="2">
    <source>
        <dbReference type="SAM" id="Phobius"/>
    </source>
</evidence>
<feature type="transmembrane region" description="Helical" evidence="2">
    <location>
        <begin position="67"/>
        <end position="85"/>
    </location>
</feature>
<comment type="caution">
    <text evidence="4">The sequence shown here is derived from an EMBL/GenBank/DDBJ whole genome shotgun (WGS) entry which is preliminary data.</text>
</comment>
<dbReference type="RefSeq" id="WP_221208397.1">
    <property type="nucleotide sequence ID" value="NZ_JACIIQ010000050.1"/>
</dbReference>
<dbReference type="PANTHER" id="PTHR36933:SF1">
    <property type="entry name" value="SLL0788 PROTEIN"/>
    <property type="match status" value="1"/>
</dbReference>
<gene>
    <name evidence="4" type="ORF">FHR65_004544</name>
</gene>
<evidence type="ECO:0000259" key="3">
    <source>
        <dbReference type="Pfam" id="PF03713"/>
    </source>
</evidence>
<reference evidence="4" key="1">
    <citation type="submission" date="2020-08" db="EMBL/GenBank/DDBJ databases">
        <title>Studying the diversity of plant-associated saprophytic bacteria and their role in host health and plant-pathogen interactions.</title>
        <authorList>
            <person name="Potnis N."/>
        </authorList>
    </citation>
    <scope>NUCLEOTIDE SEQUENCE</scope>
    <source>
        <strain evidence="4">F21</strain>
    </source>
</reference>
<feature type="compositionally biased region" description="Basic and acidic residues" evidence="1">
    <location>
        <begin position="1"/>
        <end position="20"/>
    </location>
</feature>
<accession>A0AB73H3G8</accession>
<organism evidence="4">
    <name type="scientific">Xanthomonas arboricola</name>
    <dbReference type="NCBI Taxonomy" id="56448"/>
    <lineage>
        <taxon>Bacteria</taxon>
        <taxon>Pseudomonadati</taxon>
        <taxon>Pseudomonadota</taxon>
        <taxon>Gammaproteobacteria</taxon>
        <taxon>Lysobacterales</taxon>
        <taxon>Lysobacteraceae</taxon>
        <taxon>Xanthomonas</taxon>
    </lineage>
</organism>
<protein>
    <recommendedName>
        <fullName evidence="3">DUF305 domain-containing protein</fullName>
    </recommendedName>
</protein>